<dbReference type="Proteomes" id="UP000007803">
    <property type="component" value="Chromosome"/>
</dbReference>
<proteinExistence type="predicted"/>
<protein>
    <recommendedName>
        <fullName evidence="4">Transformation system protein</fullName>
    </recommendedName>
</protein>
<evidence type="ECO:0000313" key="2">
    <source>
        <dbReference type="EMBL" id="ADN08499.1"/>
    </source>
</evidence>
<name>E0UUY7_SULAO</name>
<keyword evidence="3" id="KW-1185">Reference proteome</keyword>
<organism evidence="2 3">
    <name type="scientific">Sulfurimonas autotrophica (strain ATCC BAA-671 / DSM 16294 / JCM 11897 / OK10)</name>
    <dbReference type="NCBI Taxonomy" id="563040"/>
    <lineage>
        <taxon>Bacteria</taxon>
        <taxon>Pseudomonadati</taxon>
        <taxon>Campylobacterota</taxon>
        <taxon>Epsilonproteobacteria</taxon>
        <taxon>Campylobacterales</taxon>
        <taxon>Sulfurimonadaceae</taxon>
        <taxon>Sulfurimonas</taxon>
    </lineage>
</organism>
<feature type="chain" id="PRO_5003141539" description="Transformation system protein" evidence="1">
    <location>
        <begin position="18"/>
        <end position="115"/>
    </location>
</feature>
<dbReference type="EMBL" id="CP002205">
    <property type="protein sequence ID" value="ADN08499.1"/>
    <property type="molecule type" value="Genomic_DNA"/>
</dbReference>
<accession>E0UUY7</accession>
<dbReference type="KEGG" id="sua:Saut_0450"/>
<dbReference type="RefSeq" id="WP_013326255.1">
    <property type="nucleotide sequence ID" value="NC_014506.1"/>
</dbReference>
<evidence type="ECO:0008006" key="4">
    <source>
        <dbReference type="Google" id="ProtNLM"/>
    </source>
</evidence>
<evidence type="ECO:0000256" key="1">
    <source>
        <dbReference type="SAM" id="SignalP"/>
    </source>
</evidence>
<dbReference type="HOGENOM" id="CLU_2107722_0_0_7"/>
<evidence type="ECO:0000313" key="3">
    <source>
        <dbReference type="Proteomes" id="UP000007803"/>
    </source>
</evidence>
<dbReference type="OrthoDB" id="5372983at2"/>
<reference evidence="3" key="1">
    <citation type="journal article" date="2010" name="Stand. Genomic Sci.">
        <title>Complete genome sequence of Sulfurimonas autotrophica type strain (OK10).</title>
        <authorList>
            <person name="Sikorski J."/>
            <person name="Munk C."/>
            <person name="Lapidus A."/>
            <person name="Djao O."/>
            <person name="Lucas S."/>
            <person name="Glavina Del Rio T."/>
            <person name="Nolan M."/>
            <person name="Tice H."/>
            <person name="Han C."/>
            <person name="Cheng J."/>
            <person name="Tapia R."/>
            <person name="Goodwin L."/>
            <person name="Pitluck S."/>
            <person name="Liolios K."/>
            <person name="Ivanova N."/>
            <person name="Mavromatis K."/>
            <person name="Mikhailova N."/>
            <person name="Pati A."/>
            <person name="Sims D."/>
            <person name="Meincke L."/>
            <person name="Brettin T."/>
            <person name="Detter J."/>
            <person name="Chen A."/>
            <person name="Palaniappan K."/>
            <person name="Land M."/>
            <person name="Hauser L."/>
            <person name="Chang Y."/>
            <person name="Jeffries C."/>
            <person name="Rohde M."/>
            <person name="Lang E."/>
            <person name="Spring S."/>
            <person name="Goker M."/>
            <person name="Woyke T."/>
            <person name="Bristow J."/>
            <person name="Eisen J."/>
            <person name="Markowitz V."/>
            <person name="Hugenholtz P."/>
            <person name="Kyrpides N."/>
            <person name="Klenk H."/>
        </authorList>
    </citation>
    <scope>NUCLEOTIDE SEQUENCE [LARGE SCALE GENOMIC DNA]</scope>
    <source>
        <strain evidence="3">ATCC BAA-671 / DSM 16294 / JCM 11897 / OK10</strain>
    </source>
</reference>
<dbReference type="eggNOG" id="ENOG50301CP">
    <property type="taxonomic scope" value="Bacteria"/>
</dbReference>
<sequence>MKKFIAFLFILSSIAGAKSLNIIHYDPFKKAKILLNTHSAKKLFSTPKRILSINAILNKKVYINGRFYRVGEVVYGYKIINIADNYIQVKKKGKISIIPLIKSNNLDIIKLKDQG</sequence>
<feature type="signal peptide" evidence="1">
    <location>
        <begin position="1"/>
        <end position="17"/>
    </location>
</feature>
<keyword evidence="1" id="KW-0732">Signal</keyword>
<gene>
    <name evidence="2" type="ordered locus">Saut_0450</name>
</gene>
<dbReference type="AlphaFoldDB" id="E0UUY7"/>
<dbReference type="STRING" id="563040.Saut_0450"/>